<dbReference type="EMBL" id="VULZ01000005">
    <property type="protein sequence ID" value="MSS14647.1"/>
    <property type="molecule type" value="Genomic_DNA"/>
</dbReference>
<accession>A0A6L5X591</accession>
<evidence type="ECO:0000313" key="9">
    <source>
        <dbReference type="Proteomes" id="UP000481852"/>
    </source>
</evidence>
<dbReference type="InterPro" id="IPR019874">
    <property type="entry name" value="RF_methyltr_PrmC"/>
</dbReference>
<dbReference type="InterPro" id="IPR029063">
    <property type="entry name" value="SAM-dependent_MTases_sf"/>
</dbReference>
<evidence type="ECO:0000256" key="2">
    <source>
        <dbReference type="ARBA" id="ARBA00022679"/>
    </source>
</evidence>
<dbReference type="Pfam" id="PF05175">
    <property type="entry name" value="MTS"/>
    <property type="match status" value="1"/>
</dbReference>
<feature type="domain" description="Release factor glutamine methyltransferase N-terminal" evidence="7">
    <location>
        <begin position="16"/>
        <end position="84"/>
    </location>
</feature>
<dbReference type="NCBIfam" id="TIGR03534">
    <property type="entry name" value="RF_mod_PrmC"/>
    <property type="match status" value="1"/>
</dbReference>
<feature type="binding site" evidence="5">
    <location>
        <position position="168"/>
    </location>
    <ligand>
        <name>S-adenosyl-L-methionine</name>
        <dbReference type="ChEBI" id="CHEBI:59789"/>
    </ligand>
</feature>
<feature type="domain" description="Methyltransferase small" evidence="6">
    <location>
        <begin position="140"/>
        <end position="213"/>
    </location>
</feature>
<dbReference type="SUPFAM" id="SSF53335">
    <property type="entry name" value="S-adenosyl-L-methionine-dependent methyltransferases"/>
    <property type="match status" value="1"/>
</dbReference>
<comment type="caution">
    <text evidence="8">The sequence shown here is derived from an EMBL/GenBank/DDBJ whole genome shotgun (WGS) entry which is preliminary data.</text>
</comment>
<dbReference type="Proteomes" id="UP000481852">
    <property type="component" value="Unassembled WGS sequence"/>
</dbReference>
<comment type="similarity">
    <text evidence="5">Belongs to the protein N5-glutamine methyltransferase family. PrmC subfamily.</text>
</comment>
<dbReference type="InterPro" id="IPR004556">
    <property type="entry name" value="HemK-like"/>
</dbReference>
<dbReference type="Gene3D" id="1.10.8.10">
    <property type="entry name" value="DNA helicase RuvA subunit, C-terminal domain"/>
    <property type="match status" value="1"/>
</dbReference>
<evidence type="ECO:0000256" key="1">
    <source>
        <dbReference type="ARBA" id="ARBA00022603"/>
    </source>
</evidence>
<dbReference type="PROSITE" id="PS00092">
    <property type="entry name" value="N6_MTASE"/>
    <property type="match status" value="1"/>
</dbReference>
<dbReference type="CDD" id="cd02440">
    <property type="entry name" value="AdoMet_MTases"/>
    <property type="match status" value="1"/>
</dbReference>
<comment type="caution">
    <text evidence="5">Lacks conserved residue(s) required for the propagation of feature annotation.</text>
</comment>
<dbReference type="PANTHER" id="PTHR18895">
    <property type="entry name" value="HEMK METHYLTRANSFERASE"/>
    <property type="match status" value="1"/>
</dbReference>
<dbReference type="GO" id="GO:0032259">
    <property type="term" value="P:methylation"/>
    <property type="evidence" value="ECO:0007669"/>
    <property type="project" value="UniProtKB-KW"/>
</dbReference>
<comment type="function">
    <text evidence="5">Methylates the class 1 translation termination release factors RF1/PrfA and RF2/PrfB on the glutamine residue of the universally conserved GGQ motif.</text>
</comment>
<dbReference type="PANTHER" id="PTHR18895:SF74">
    <property type="entry name" value="MTRF1L RELEASE FACTOR GLUTAMINE METHYLTRANSFERASE"/>
    <property type="match status" value="1"/>
</dbReference>
<organism evidence="8 9">
    <name type="scientific">Porcincola intestinalis</name>
    <dbReference type="NCBI Taxonomy" id="2606632"/>
    <lineage>
        <taxon>Bacteria</taxon>
        <taxon>Bacillati</taxon>
        <taxon>Bacillota</taxon>
        <taxon>Clostridia</taxon>
        <taxon>Lachnospirales</taxon>
        <taxon>Lachnospiraceae</taxon>
        <taxon>Porcincola</taxon>
    </lineage>
</organism>
<evidence type="ECO:0000256" key="3">
    <source>
        <dbReference type="ARBA" id="ARBA00022691"/>
    </source>
</evidence>
<dbReference type="AlphaFoldDB" id="A0A6L5X591"/>
<keyword evidence="1 5" id="KW-0489">Methyltransferase</keyword>
<evidence type="ECO:0000259" key="6">
    <source>
        <dbReference type="Pfam" id="PF05175"/>
    </source>
</evidence>
<dbReference type="RefSeq" id="WP_154524690.1">
    <property type="nucleotide sequence ID" value="NZ_VULZ01000005.1"/>
</dbReference>
<dbReference type="Gene3D" id="3.40.50.150">
    <property type="entry name" value="Vaccinia Virus protein VP39"/>
    <property type="match status" value="1"/>
</dbReference>
<proteinExistence type="inferred from homology"/>
<dbReference type="GO" id="GO:0003676">
    <property type="term" value="F:nucleic acid binding"/>
    <property type="evidence" value="ECO:0007669"/>
    <property type="project" value="InterPro"/>
</dbReference>
<evidence type="ECO:0000256" key="5">
    <source>
        <dbReference type="HAMAP-Rule" id="MF_02126"/>
    </source>
</evidence>
<feature type="binding site" evidence="5">
    <location>
        <position position="209"/>
    </location>
    <ligand>
        <name>S-adenosyl-L-methionine</name>
        <dbReference type="ChEBI" id="CHEBI:59789"/>
    </ligand>
</feature>
<dbReference type="EC" id="2.1.1.297" evidence="5"/>
<dbReference type="GO" id="GO:0102559">
    <property type="term" value="F:peptide chain release factor N(5)-glutamine methyltransferase activity"/>
    <property type="evidence" value="ECO:0007669"/>
    <property type="project" value="UniProtKB-EC"/>
</dbReference>
<dbReference type="InterPro" id="IPR050320">
    <property type="entry name" value="N5-glutamine_MTase"/>
</dbReference>
<dbReference type="InterPro" id="IPR040758">
    <property type="entry name" value="PrmC_N"/>
</dbReference>
<evidence type="ECO:0000259" key="7">
    <source>
        <dbReference type="Pfam" id="PF17827"/>
    </source>
</evidence>
<name>A0A6L5X591_9FIRM</name>
<dbReference type="NCBIfam" id="TIGR00536">
    <property type="entry name" value="hemK_fam"/>
    <property type="match status" value="1"/>
</dbReference>
<dbReference type="InterPro" id="IPR007848">
    <property type="entry name" value="Small_mtfrase_dom"/>
</dbReference>
<dbReference type="Pfam" id="PF17827">
    <property type="entry name" value="PrmC_N"/>
    <property type="match status" value="1"/>
</dbReference>
<reference evidence="8 9" key="1">
    <citation type="submission" date="2019-08" db="EMBL/GenBank/DDBJ databases">
        <title>In-depth cultivation of the pig gut microbiome towards novel bacterial diversity and tailored functional studies.</title>
        <authorList>
            <person name="Wylensek D."/>
            <person name="Hitch T.C.A."/>
            <person name="Clavel T."/>
        </authorList>
    </citation>
    <scope>NUCLEOTIDE SEQUENCE [LARGE SCALE GENOMIC DNA]</scope>
    <source>
        <strain evidence="8 9">Oil+RF-744-WCA-WT-11</strain>
    </source>
</reference>
<dbReference type="HAMAP" id="MF_02126">
    <property type="entry name" value="RF_methyltr_PrmC"/>
    <property type="match status" value="1"/>
</dbReference>
<feature type="binding site" evidence="5">
    <location>
        <begin position="209"/>
        <end position="212"/>
    </location>
    <ligand>
        <name>substrate</name>
    </ligand>
</feature>
<comment type="catalytic activity">
    <reaction evidence="4 5">
        <text>L-glutaminyl-[peptide chain release factor] + S-adenosyl-L-methionine = N(5)-methyl-L-glutaminyl-[peptide chain release factor] + S-adenosyl-L-homocysteine + H(+)</text>
        <dbReference type="Rhea" id="RHEA:42896"/>
        <dbReference type="Rhea" id="RHEA-COMP:10271"/>
        <dbReference type="Rhea" id="RHEA-COMP:10272"/>
        <dbReference type="ChEBI" id="CHEBI:15378"/>
        <dbReference type="ChEBI" id="CHEBI:30011"/>
        <dbReference type="ChEBI" id="CHEBI:57856"/>
        <dbReference type="ChEBI" id="CHEBI:59789"/>
        <dbReference type="ChEBI" id="CHEBI:61891"/>
        <dbReference type="EC" id="2.1.1.297"/>
    </reaction>
</comment>
<gene>
    <name evidence="5 8" type="primary">prmC</name>
    <name evidence="8" type="ORF">FYJ35_06260</name>
</gene>
<evidence type="ECO:0000256" key="4">
    <source>
        <dbReference type="ARBA" id="ARBA00048391"/>
    </source>
</evidence>
<keyword evidence="9" id="KW-1185">Reference proteome</keyword>
<evidence type="ECO:0000313" key="8">
    <source>
        <dbReference type="EMBL" id="MSS14647.1"/>
    </source>
</evidence>
<protein>
    <recommendedName>
        <fullName evidence="5">Release factor glutamine methyltransferase</fullName>
        <shortName evidence="5">RF MTase</shortName>
        <ecNumber evidence="5">2.1.1.297</ecNumber>
    </recommendedName>
    <alternativeName>
        <fullName evidence="5">N5-glutamine methyltransferase PrmC</fullName>
    </alternativeName>
    <alternativeName>
        <fullName evidence="5">Protein-(glutamine-N5) MTase PrmC</fullName>
    </alternativeName>
    <alternativeName>
        <fullName evidence="5">Protein-glutamine N-methyltransferase PrmC</fullName>
    </alternativeName>
</protein>
<keyword evidence="2 5" id="KW-0808">Transferase</keyword>
<sequence length="310" mass="34093">MKEVRASRHATYRQVKREAAEKLSGQGVPDADIDAGLLLEYASSMDRTQLLLREEEEVPGAILSRYREAVRLRSCRIPLQQITGEADFCGIRFEVSDQVLTPRQDTEILEEEAVKQIRVLQRKACAGEACGAWKDRRPVRVLDLCTGSGCLIIAAAKLCPGIEAVGADISGPALDIARRNAENSGTDVTFLESDLFEKVEGTFDVILSNPPYIRTGDIGGLMDEVRDHEPHMALDGGPDGLSFYRRIVSLAPRYLNPGGCLLFEIGFDEGQDVTRMLREAGFGNVRIIRDLNGLDRVISSVFPGTDLGQE</sequence>
<dbReference type="InterPro" id="IPR002052">
    <property type="entry name" value="DNA_methylase_N6_adenine_CS"/>
</dbReference>
<keyword evidence="3 5" id="KW-0949">S-adenosyl-L-methionine</keyword>